<evidence type="ECO:0000313" key="2">
    <source>
        <dbReference type="EMBL" id="QXM25276.1"/>
    </source>
</evidence>
<dbReference type="PANTHER" id="PTHR42943">
    <property type="entry name" value="GLUTATHIONE S-TRANSFERASE KAPPA"/>
    <property type="match status" value="1"/>
</dbReference>
<dbReference type="GO" id="GO:0004602">
    <property type="term" value="F:glutathione peroxidase activity"/>
    <property type="evidence" value="ECO:0007669"/>
    <property type="project" value="TreeGrafter"/>
</dbReference>
<dbReference type="Proteomes" id="UP000694001">
    <property type="component" value="Chromosome"/>
</dbReference>
<dbReference type="GO" id="GO:0004364">
    <property type="term" value="F:glutathione transferase activity"/>
    <property type="evidence" value="ECO:0007669"/>
    <property type="project" value="TreeGrafter"/>
</dbReference>
<dbReference type="KEGG" id="elio:KO353_03255"/>
<keyword evidence="3" id="KW-1185">Reference proteome</keyword>
<proteinExistence type="predicted"/>
<protein>
    <submittedName>
        <fullName evidence="2">DsbA family protein</fullName>
    </submittedName>
</protein>
<reference evidence="2" key="1">
    <citation type="submission" date="2021-06" db="EMBL/GenBank/DDBJ databases">
        <title>Elioraea tepida, sp. nov., a moderately thermophilic aerobic anoxygenic phototrophic bacterium isolated from an alkaline siliceous hot spring mat community in Yellowstone National Park, WY, USA.</title>
        <authorList>
            <person name="Saini M.K."/>
            <person name="Yoshida S."/>
            <person name="Sebastian A."/>
            <person name="Hirose S."/>
            <person name="Hara E."/>
            <person name="Tamaki H."/>
            <person name="Soulier N.T."/>
            <person name="Albert I."/>
            <person name="Hanada S."/>
            <person name="Bryant D.A."/>
            <person name="Tank M."/>
        </authorList>
    </citation>
    <scope>NUCLEOTIDE SEQUENCE</scope>
    <source>
        <strain evidence="2">MS-P2</strain>
    </source>
</reference>
<dbReference type="InterPro" id="IPR001853">
    <property type="entry name" value="DSBA-like_thioredoxin_dom"/>
</dbReference>
<feature type="domain" description="DSBA-like thioredoxin" evidence="1">
    <location>
        <begin position="5"/>
        <end position="170"/>
    </location>
</feature>
<dbReference type="PIRSF" id="PIRSF006386">
    <property type="entry name" value="HCCAis_GSTk"/>
    <property type="match status" value="1"/>
</dbReference>
<dbReference type="InterPro" id="IPR051924">
    <property type="entry name" value="GST_Kappa/NadH"/>
</dbReference>
<dbReference type="RefSeq" id="WP_218286332.1">
    <property type="nucleotide sequence ID" value="NZ_CP076448.1"/>
</dbReference>
<dbReference type="PANTHER" id="PTHR42943:SF13">
    <property type="entry name" value="GLUTATHIONE S-TRANSFERASE KAPPA-RELATED"/>
    <property type="match status" value="1"/>
</dbReference>
<dbReference type="GO" id="GO:0006749">
    <property type="term" value="P:glutathione metabolic process"/>
    <property type="evidence" value="ECO:0007669"/>
    <property type="project" value="TreeGrafter"/>
</dbReference>
<gene>
    <name evidence="2" type="ORF">KO353_03255</name>
</gene>
<name>A0A975U2L2_9PROT</name>
<sequence length="174" mass="19537">MAEAIQYFHSLSSPWAYLGGQRLHEIAARYRVAIVCRPITVLTENGGILLRTRPEPRQRYHALELDRWRRYLGMELNLTPRHYPTDPKPAGLVVIAAQRAGYDAARLSHAFLRALWAEEEDTKDAAVLARIADREGMFGSALVAASSAPEVEAEWEENRREAIAAGMFGTSNYV</sequence>
<dbReference type="Pfam" id="PF01323">
    <property type="entry name" value="DSBA"/>
    <property type="match status" value="1"/>
</dbReference>
<dbReference type="AlphaFoldDB" id="A0A975U2L2"/>
<dbReference type="EMBL" id="CP076448">
    <property type="protein sequence ID" value="QXM25276.1"/>
    <property type="molecule type" value="Genomic_DNA"/>
</dbReference>
<dbReference type="InterPro" id="IPR014440">
    <property type="entry name" value="HCCAis_GSTk"/>
</dbReference>
<evidence type="ECO:0000259" key="1">
    <source>
        <dbReference type="Pfam" id="PF01323"/>
    </source>
</evidence>
<organism evidence="2 3">
    <name type="scientific">Elioraea tepida</name>
    <dbReference type="NCBI Taxonomy" id="2843330"/>
    <lineage>
        <taxon>Bacteria</taxon>
        <taxon>Pseudomonadati</taxon>
        <taxon>Pseudomonadota</taxon>
        <taxon>Alphaproteobacteria</taxon>
        <taxon>Acetobacterales</taxon>
        <taxon>Elioraeaceae</taxon>
        <taxon>Elioraea</taxon>
    </lineage>
</organism>
<evidence type="ECO:0000313" key="3">
    <source>
        <dbReference type="Proteomes" id="UP000694001"/>
    </source>
</evidence>
<accession>A0A975U2L2</accession>